<evidence type="ECO:0000313" key="2">
    <source>
        <dbReference type="EMBL" id="VDK37270.1"/>
    </source>
</evidence>
<accession>A0A3P6PYT5</accession>
<reference evidence="2 3" key="1">
    <citation type="submission" date="2018-11" db="EMBL/GenBank/DDBJ databases">
        <authorList>
            <consortium name="Pathogen Informatics"/>
        </authorList>
    </citation>
    <scope>NUCLEOTIDE SEQUENCE [LARGE SCALE GENOMIC DNA]</scope>
</reference>
<keyword evidence="3" id="KW-1185">Reference proteome</keyword>
<dbReference type="AlphaFoldDB" id="A0A3P6PYT5"/>
<feature type="compositionally biased region" description="Low complexity" evidence="1">
    <location>
        <begin position="220"/>
        <end position="231"/>
    </location>
</feature>
<gene>
    <name evidence="2" type="ORF">DILT_LOCUS848</name>
</gene>
<protein>
    <submittedName>
        <fullName evidence="2">Uncharacterized protein</fullName>
    </submittedName>
</protein>
<feature type="compositionally biased region" description="Low complexity" evidence="1">
    <location>
        <begin position="148"/>
        <end position="161"/>
    </location>
</feature>
<feature type="region of interest" description="Disordered" evidence="1">
    <location>
        <begin position="203"/>
        <end position="253"/>
    </location>
</feature>
<name>A0A3P6PYT5_DIBLA</name>
<feature type="non-terminal residue" evidence="2">
    <location>
        <position position="296"/>
    </location>
</feature>
<feature type="region of interest" description="Disordered" evidence="1">
    <location>
        <begin position="142"/>
        <end position="166"/>
    </location>
</feature>
<proteinExistence type="predicted"/>
<sequence>MVLGLLTDMLRLRWIPRGLNNETSDQRLPDRQLFSSNKCFGHCTAPSATVSPTPAPGVSGLAALMAPTGANDSASCCLFCQDVCYWFEMASRLCQHLAPASPPALPRLELTVEAVRALNVKPDYPKWRKNLASNDAVKHADARALDEATSSSSSVASANASMEPSDADLATFPPTLRLIYQLFRCLMGVKGCAGVAYSAYTGASDSRRSTSTDESSRVPADGASSSSTAAGELDDNAPGIHSNEDTFKGFESHPPRDPVILRNILECLTFLVRVGNVLQNVLTAALRAAERSPQPA</sequence>
<feature type="compositionally biased region" description="Basic and acidic residues" evidence="1">
    <location>
        <begin position="242"/>
        <end position="253"/>
    </location>
</feature>
<evidence type="ECO:0000256" key="1">
    <source>
        <dbReference type="SAM" id="MobiDB-lite"/>
    </source>
</evidence>
<feature type="compositionally biased region" description="Basic and acidic residues" evidence="1">
    <location>
        <begin position="205"/>
        <end position="216"/>
    </location>
</feature>
<dbReference type="Proteomes" id="UP000281553">
    <property type="component" value="Unassembled WGS sequence"/>
</dbReference>
<evidence type="ECO:0000313" key="3">
    <source>
        <dbReference type="Proteomes" id="UP000281553"/>
    </source>
</evidence>
<organism evidence="2 3">
    <name type="scientific">Dibothriocephalus latus</name>
    <name type="common">Fish tapeworm</name>
    <name type="synonym">Diphyllobothrium latum</name>
    <dbReference type="NCBI Taxonomy" id="60516"/>
    <lineage>
        <taxon>Eukaryota</taxon>
        <taxon>Metazoa</taxon>
        <taxon>Spiralia</taxon>
        <taxon>Lophotrochozoa</taxon>
        <taxon>Platyhelminthes</taxon>
        <taxon>Cestoda</taxon>
        <taxon>Eucestoda</taxon>
        <taxon>Diphyllobothriidea</taxon>
        <taxon>Diphyllobothriidae</taxon>
        <taxon>Dibothriocephalus</taxon>
    </lineage>
</organism>
<dbReference type="EMBL" id="UYRU01004350">
    <property type="protein sequence ID" value="VDK37270.1"/>
    <property type="molecule type" value="Genomic_DNA"/>
</dbReference>